<organism evidence="2 3">
    <name type="scientific">Thermoactinomyces intermedius</name>
    <dbReference type="NCBI Taxonomy" id="2024"/>
    <lineage>
        <taxon>Bacteria</taxon>
        <taxon>Bacillati</taxon>
        <taxon>Bacillota</taxon>
        <taxon>Bacilli</taxon>
        <taxon>Bacillales</taxon>
        <taxon>Thermoactinomycetaceae</taxon>
        <taxon>Thermoactinomyces</taxon>
    </lineage>
</organism>
<keyword evidence="3" id="KW-1185">Reference proteome</keyword>
<dbReference type="RefSeq" id="WP_181732677.1">
    <property type="nucleotide sequence ID" value="NZ_JACEIR010000010.1"/>
</dbReference>
<dbReference type="EMBL" id="JAECVW010000007">
    <property type="protein sequence ID" value="MBH8595903.1"/>
    <property type="molecule type" value="Genomic_DNA"/>
</dbReference>
<evidence type="ECO:0000313" key="3">
    <source>
        <dbReference type="Proteomes" id="UP000633619"/>
    </source>
</evidence>
<dbReference type="Proteomes" id="UP000633619">
    <property type="component" value="Unassembled WGS sequence"/>
</dbReference>
<evidence type="ECO:0000313" key="2">
    <source>
        <dbReference type="EMBL" id="MBH8595903.1"/>
    </source>
</evidence>
<feature type="domain" description="Spermatogenesis-associated protein 20-like TRX" evidence="1">
    <location>
        <begin position="12"/>
        <end position="172"/>
    </location>
</feature>
<dbReference type="Gene3D" id="1.50.10.10">
    <property type="match status" value="2"/>
</dbReference>
<name>A0A8I1DCW0_THEIN</name>
<comment type="caution">
    <text evidence="2">The sequence shown here is derived from an EMBL/GenBank/DDBJ whole genome shotgun (WGS) entry which is preliminary data.</text>
</comment>
<dbReference type="Pfam" id="PF03190">
    <property type="entry name" value="Thioredox_DsbH"/>
    <property type="match status" value="1"/>
</dbReference>
<dbReference type="PIRSF" id="PIRSF006402">
    <property type="entry name" value="UCP006402_thioredoxin"/>
    <property type="match status" value="1"/>
</dbReference>
<evidence type="ECO:0000259" key="1">
    <source>
        <dbReference type="Pfam" id="PF03190"/>
    </source>
</evidence>
<dbReference type="CDD" id="cd02955">
    <property type="entry name" value="SSP411"/>
    <property type="match status" value="1"/>
</dbReference>
<dbReference type="Gene3D" id="3.40.30.10">
    <property type="entry name" value="Glutaredoxin"/>
    <property type="match status" value="1"/>
</dbReference>
<dbReference type="AlphaFoldDB" id="A0A8I1DCW0"/>
<dbReference type="SUPFAM" id="SSF52833">
    <property type="entry name" value="Thioredoxin-like"/>
    <property type="match status" value="1"/>
</dbReference>
<dbReference type="GO" id="GO:0005975">
    <property type="term" value="P:carbohydrate metabolic process"/>
    <property type="evidence" value="ECO:0007669"/>
    <property type="project" value="InterPro"/>
</dbReference>
<proteinExistence type="predicted"/>
<dbReference type="InterPro" id="IPR024705">
    <property type="entry name" value="Ssp411"/>
</dbReference>
<dbReference type="PANTHER" id="PTHR42899:SF1">
    <property type="entry name" value="SPERMATOGENESIS-ASSOCIATED PROTEIN 20"/>
    <property type="match status" value="1"/>
</dbReference>
<dbReference type="InterPro" id="IPR012341">
    <property type="entry name" value="6hp_glycosidase-like_sf"/>
</dbReference>
<sequence>MSVHQSNQRKSNRLIREKSPYLLQHAHQPVDWFPWGEEAFQKAKEEDKPVFLSIGYSTCHWCHVMARQSFEDEEVAAILNRDFVPVKVDREERPDVDQVYMTVCQAMTGQGGWPLTIIMTPEQKPFFAGTYLPKQTMYGRMGLIDLLKRVSMLWKEERNRANEVGDKIVHAVKSYLNPAEAGETDLGVIDHAYEQFASQFDPDFGGFGDEPKFPRPHDLLFLLRYHRLTGEEEALQMVTRTLTAMHSGGIYDHLGHGFARYAVDREWLIPHFEKMLYDNALLALAYLEAYQVTREERYAEVARGIFRYVTRDMQAPEGGFYSAEDADSEGEEGKFYVWTPQEVAEVLGEKEAEIFCAAYGVTEEGNFENGKSVLNQIGVRLDEIAERYQVPLKELEEMLDRGRRQLFEAREQRVRPGKDTKILTSWNGLMIAALARGGRVLGETEYTDAAVKAARFLSDRLIDENGRLFARYCDGEVAYPGYLDDYAFFTWGLTELYEATFEPRFIEQALVLTRQMLALFKDEKQGGFYFTGKDTESLFVRPKEIYDGATPSGNSVAAYNLIRLAKLTSDEALLQEAREQIRAFAKAVEASPISHSFFLMAVMLVQGKSKEILISGSPNDVKTKEMIRLIQRAYLPEAVISLDPLGSDANTIKWFVPRPEEEASPTLGPKVYICENYACQSPVTDLEELKKQLQ</sequence>
<accession>A0A8I1DCW0</accession>
<dbReference type="PANTHER" id="PTHR42899">
    <property type="entry name" value="SPERMATOGENESIS-ASSOCIATED PROTEIN 20"/>
    <property type="match status" value="1"/>
</dbReference>
<gene>
    <name evidence="2" type="ORF">I8U20_11230</name>
</gene>
<reference evidence="2 3" key="1">
    <citation type="submission" date="2020-12" db="EMBL/GenBank/DDBJ databases">
        <title>WGS of Thermoactinomyces spp.</title>
        <authorList>
            <person name="Cheng K."/>
        </authorList>
    </citation>
    <scope>NUCLEOTIDE SEQUENCE [LARGE SCALE GENOMIC DNA]</scope>
    <source>
        <strain evidence="3">CICC 10671\DSM 43846</strain>
    </source>
</reference>
<dbReference type="InterPro" id="IPR036249">
    <property type="entry name" value="Thioredoxin-like_sf"/>
</dbReference>
<dbReference type="InterPro" id="IPR004879">
    <property type="entry name" value="Ssp411-like_TRX"/>
</dbReference>
<protein>
    <submittedName>
        <fullName evidence="2">Thioredoxin domain-containing protein</fullName>
    </submittedName>
</protein>
<dbReference type="SUPFAM" id="SSF48208">
    <property type="entry name" value="Six-hairpin glycosidases"/>
    <property type="match status" value="1"/>
</dbReference>
<dbReference type="InterPro" id="IPR008928">
    <property type="entry name" value="6-hairpin_glycosidase_sf"/>
</dbReference>